<gene>
    <name evidence="2" type="ORF">BN2614_LOCUS2</name>
</gene>
<organism evidence="2 3">
    <name type="scientific">Gulo gulo</name>
    <name type="common">Wolverine</name>
    <name type="synonym">Gluton</name>
    <dbReference type="NCBI Taxonomy" id="48420"/>
    <lineage>
        <taxon>Eukaryota</taxon>
        <taxon>Metazoa</taxon>
        <taxon>Chordata</taxon>
        <taxon>Craniata</taxon>
        <taxon>Vertebrata</taxon>
        <taxon>Euteleostomi</taxon>
        <taxon>Mammalia</taxon>
        <taxon>Eutheria</taxon>
        <taxon>Laurasiatheria</taxon>
        <taxon>Carnivora</taxon>
        <taxon>Caniformia</taxon>
        <taxon>Musteloidea</taxon>
        <taxon>Mustelidae</taxon>
        <taxon>Guloninae</taxon>
        <taxon>Gulo</taxon>
    </lineage>
</organism>
<evidence type="ECO:0000313" key="2">
    <source>
        <dbReference type="EMBL" id="VCW78681.1"/>
    </source>
</evidence>
<sequence>MPALRPGDPSEGPAGVEAKFQNSPSVHHQTPAHHQQSLLATAPTTAPTVSLKRAGLLTYLWLHGEAAGGWKRGGCERRRHVGEDS</sequence>
<proteinExistence type="predicted"/>
<evidence type="ECO:0000256" key="1">
    <source>
        <dbReference type="SAM" id="MobiDB-lite"/>
    </source>
</evidence>
<dbReference type="AlphaFoldDB" id="A0A9X9LPV4"/>
<evidence type="ECO:0000313" key="3">
    <source>
        <dbReference type="Proteomes" id="UP000269945"/>
    </source>
</evidence>
<feature type="region of interest" description="Disordered" evidence="1">
    <location>
        <begin position="1"/>
        <end position="39"/>
    </location>
</feature>
<name>A0A9X9LPV4_GULGU</name>
<keyword evidence="3" id="KW-1185">Reference proteome</keyword>
<protein>
    <submittedName>
        <fullName evidence="2">Uncharacterized protein</fullName>
    </submittedName>
</protein>
<dbReference type="EMBL" id="CYRY02010486">
    <property type="protein sequence ID" value="VCW78681.1"/>
    <property type="molecule type" value="Genomic_DNA"/>
</dbReference>
<feature type="compositionally biased region" description="Polar residues" evidence="1">
    <location>
        <begin position="20"/>
        <end position="39"/>
    </location>
</feature>
<comment type="caution">
    <text evidence="2">The sequence shown here is derived from an EMBL/GenBank/DDBJ whole genome shotgun (WGS) entry which is preliminary data.</text>
</comment>
<accession>A0A9X9LPV4</accession>
<reference evidence="2 3" key="1">
    <citation type="submission" date="2018-10" db="EMBL/GenBank/DDBJ databases">
        <authorList>
            <person name="Ekblom R."/>
            <person name="Jareborg N."/>
        </authorList>
    </citation>
    <scope>NUCLEOTIDE SEQUENCE [LARGE SCALE GENOMIC DNA]</scope>
    <source>
        <tissue evidence="2">Muscle</tissue>
    </source>
</reference>
<dbReference type="Proteomes" id="UP000269945">
    <property type="component" value="Unassembled WGS sequence"/>
</dbReference>